<dbReference type="Proteomes" id="UP000230731">
    <property type="component" value="Unassembled WGS sequence"/>
</dbReference>
<dbReference type="AlphaFoldDB" id="A0A2M6WYF0"/>
<keyword evidence="2" id="KW-0812">Transmembrane</keyword>
<sequence length="489" mass="53083">MRDIRPTGPKRSKPDAAGDDDVQELFETTQQPRRQAARQIKDVRSTPAPKRKRRLSGTTVPVAPVSTPAPEQVHSDQDHVEPPPVQVSKRRPEQRNQLPPKTVLTAPVEGRQLRVGHRERIVLLIFLGLTAAVVLIAGLIFLPTAAISLTLKTAPLLVDETVTVTADGGGGEATIPGTAFFRELTINDSVPVETTKVVGAKATGLVVIINTTGQEQPIREQSRLVDPAGHVYYMQRHAIVPPESRANVAVEAAEAGDEYNAPSGERLNFAAFDSGSQSVVYAVTGDAGITGGSGKTISVVGNADEERARTQAGEQAREQAAAEIAGKLERGWSILEESWHTDVTEFNPAHQEGEEAATLPYRARITVRVLGYEQMALEAALKDAVESGLAENFMLFPGPISYVTMVKNVDWEQTRAQLSIRVTHSTIPSLSISTLRDKLAGRSVTEAAQYLEGLPGVERAEIETWPFWVKSVPQIEKRISLDFASDREP</sequence>
<comment type="caution">
    <text evidence="3">The sequence shown here is derived from an EMBL/GenBank/DDBJ whole genome shotgun (WGS) entry which is preliminary data.</text>
</comment>
<feature type="transmembrane region" description="Helical" evidence="2">
    <location>
        <begin position="121"/>
        <end position="142"/>
    </location>
</feature>
<feature type="compositionally biased region" description="Low complexity" evidence="1">
    <location>
        <begin position="58"/>
        <end position="70"/>
    </location>
</feature>
<evidence type="ECO:0000313" key="4">
    <source>
        <dbReference type="Proteomes" id="UP000230731"/>
    </source>
</evidence>
<evidence type="ECO:0000256" key="1">
    <source>
        <dbReference type="SAM" id="MobiDB-lite"/>
    </source>
</evidence>
<name>A0A2M6WYF0_9BACT</name>
<dbReference type="EMBL" id="PEZP01000043">
    <property type="protein sequence ID" value="PIT97814.1"/>
    <property type="molecule type" value="Genomic_DNA"/>
</dbReference>
<reference evidence="4" key="1">
    <citation type="submission" date="2017-09" db="EMBL/GenBank/DDBJ databases">
        <title>Depth-based differentiation of microbial function through sediment-hosted aquifers and enrichment of novel symbionts in the deep terrestrial subsurface.</title>
        <authorList>
            <person name="Probst A.J."/>
            <person name="Ladd B."/>
            <person name="Jarett J.K."/>
            <person name="Geller-Mcgrath D.E."/>
            <person name="Sieber C.M.K."/>
            <person name="Emerson J.B."/>
            <person name="Anantharaman K."/>
            <person name="Thomas B.C."/>
            <person name="Malmstrom R."/>
            <person name="Stieglmeier M."/>
            <person name="Klingl A."/>
            <person name="Woyke T."/>
            <person name="Ryan C.M."/>
            <person name="Banfield J.F."/>
        </authorList>
    </citation>
    <scope>NUCLEOTIDE SEQUENCE [LARGE SCALE GENOMIC DNA]</scope>
</reference>
<keyword evidence="2" id="KW-1133">Transmembrane helix</keyword>
<feature type="region of interest" description="Disordered" evidence="1">
    <location>
        <begin position="1"/>
        <end position="102"/>
    </location>
</feature>
<protein>
    <recommendedName>
        <fullName evidence="5">Baseplate protein J-like domain-containing protein</fullName>
    </recommendedName>
</protein>
<evidence type="ECO:0000256" key="2">
    <source>
        <dbReference type="SAM" id="Phobius"/>
    </source>
</evidence>
<proteinExistence type="predicted"/>
<evidence type="ECO:0008006" key="5">
    <source>
        <dbReference type="Google" id="ProtNLM"/>
    </source>
</evidence>
<keyword evidence="2" id="KW-0472">Membrane</keyword>
<accession>A0A2M6WYF0</accession>
<organism evidence="3 4">
    <name type="scientific">Candidatus Andersenbacteria bacterium CG10_big_fil_rev_8_21_14_0_10_54_11</name>
    <dbReference type="NCBI Taxonomy" id="1974485"/>
    <lineage>
        <taxon>Bacteria</taxon>
        <taxon>Candidatus Anderseniibacteriota</taxon>
    </lineage>
</organism>
<gene>
    <name evidence="3" type="ORF">COT71_03920</name>
</gene>
<evidence type="ECO:0000313" key="3">
    <source>
        <dbReference type="EMBL" id="PIT97814.1"/>
    </source>
</evidence>